<gene>
    <name evidence="2" type="ORF">SAMN05216266_101785</name>
</gene>
<evidence type="ECO:0000313" key="3">
    <source>
        <dbReference type="Proteomes" id="UP000243799"/>
    </source>
</evidence>
<reference evidence="3" key="1">
    <citation type="submission" date="2016-10" db="EMBL/GenBank/DDBJ databases">
        <authorList>
            <person name="Varghese N."/>
            <person name="Submissions S."/>
        </authorList>
    </citation>
    <scope>NUCLEOTIDE SEQUENCE [LARGE SCALE GENOMIC DNA]</scope>
    <source>
        <strain evidence="3">CGMCC 4.3568</strain>
    </source>
</reference>
<protein>
    <submittedName>
        <fullName evidence="2">Uncharacterized protein</fullName>
    </submittedName>
</protein>
<feature type="region of interest" description="Disordered" evidence="1">
    <location>
        <begin position="88"/>
        <end position="107"/>
    </location>
</feature>
<keyword evidence="3" id="KW-1185">Reference proteome</keyword>
<name>A0A1I0W688_9PSEU</name>
<proteinExistence type="predicted"/>
<evidence type="ECO:0000313" key="2">
    <source>
        <dbReference type="EMBL" id="SFA84255.1"/>
    </source>
</evidence>
<sequence length="107" mass="11819">MNEEFAPHLAALRRCVDAGFQFQQLPEGLSGTRTRLATIEVLLVRDTHDCVAARYRLDDLERPRPHALWSAMGTVAEVVNGLLSLPPHGEPGAPRLALECPDVPRQL</sequence>
<dbReference type="Proteomes" id="UP000243799">
    <property type="component" value="Unassembled WGS sequence"/>
</dbReference>
<dbReference type="EMBL" id="FOKG01000001">
    <property type="protein sequence ID" value="SFA84255.1"/>
    <property type="molecule type" value="Genomic_DNA"/>
</dbReference>
<dbReference type="OrthoDB" id="3634287at2"/>
<accession>A0A1I0W688</accession>
<organism evidence="2 3">
    <name type="scientific">Amycolatopsis marina</name>
    <dbReference type="NCBI Taxonomy" id="490629"/>
    <lineage>
        <taxon>Bacteria</taxon>
        <taxon>Bacillati</taxon>
        <taxon>Actinomycetota</taxon>
        <taxon>Actinomycetes</taxon>
        <taxon>Pseudonocardiales</taxon>
        <taxon>Pseudonocardiaceae</taxon>
        <taxon>Amycolatopsis</taxon>
    </lineage>
</organism>
<dbReference type="AlphaFoldDB" id="A0A1I0W688"/>
<dbReference type="RefSeq" id="WP_091669337.1">
    <property type="nucleotide sequence ID" value="NZ_FOKG01000001.1"/>
</dbReference>
<evidence type="ECO:0000256" key="1">
    <source>
        <dbReference type="SAM" id="MobiDB-lite"/>
    </source>
</evidence>